<dbReference type="PANTHER" id="PTHR34203:SF15">
    <property type="entry name" value="SLL1173 PROTEIN"/>
    <property type="match status" value="1"/>
</dbReference>
<feature type="domain" description="Methyltransferase FkbM" evidence="1">
    <location>
        <begin position="63"/>
        <end position="208"/>
    </location>
</feature>
<dbReference type="AlphaFoldDB" id="A0A7S4P828"/>
<gene>
    <name evidence="2" type="ORF">GTHE00462_LOCUS30739</name>
</gene>
<dbReference type="Pfam" id="PF05050">
    <property type="entry name" value="Methyltransf_21"/>
    <property type="match status" value="1"/>
</dbReference>
<sequence length="314" mass="35543">MVLNIFHFTSKQRHPIMQVFEAQMQQCVRKKLILRRNCLQIPNETPERLLRDLLPINPSLVYDVGANVGHFTVIAGELGHSVVSFEANPKTCSQLREKINSHRLKSVQVYCVAVGNNNSEVQVDTSSLDSASTSVIAGDSSSASAEVQMVKMKTLDSISINHTIFLLKSDTQGYELEVLKGALKTLQRSRPIILVELSYSLLNKIGNTRPSAVANFLYAHLDYLCTYLAVHTKISTAKYGIIEDFQFLSEECIIPTYMMDKLLLRPYNKANNTGWTDLLCFDPLKLIHLVEYESSRLLRDLRYRVRTLSHFCAN</sequence>
<protein>
    <recommendedName>
        <fullName evidence="1">Methyltransferase FkbM domain-containing protein</fullName>
    </recommendedName>
</protein>
<evidence type="ECO:0000313" key="2">
    <source>
        <dbReference type="EMBL" id="CAE2326889.1"/>
    </source>
</evidence>
<organism evidence="2">
    <name type="scientific">Guillardia theta</name>
    <name type="common">Cryptophyte</name>
    <name type="synonym">Cryptomonas phi</name>
    <dbReference type="NCBI Taxonomy" id="55529"/>
    <lineage>
        <taxon>Eukaryota</taxon>
        <taxon>Cryptophyceae</taxon>
        <taxon>Pyrenomonadales</taxon>
        <taxon>Geminigeraceae</taxon>
        <taxon>Guillardia</taxon>
    </lineage>
</organism>
<dbReference type="PANTHER" id="PTHR34203">
    <property type="entry name" value="METHYLTRANSFERASE, FKBM FAMILY PROTEIN"/>
    <property type="match status" value="1"/>
</dbReference>
<dbReference type="Gene3D" id="3.40.50.150">
    <property type="entry name" value="Vaccinia Virus protein VP39"/>
    <property type="match status" value="1"/>
</dbReference>
<dbReference type="SUPFAM" id="SSF53335">
    <property type="entry name" value="S-adenosyl-L-methionine-dependent methyltransferases"/>
    <property type="match status" value="1"/>
</dbReference>
<evidence type="ECO:0000259" key="1">
    <source>
        <dbReference type="Pfam" id="PF05050"/>
    </source>
</evidence>
<dbReference type="InterPro" id="IPR006342">
    <property type="entry name" value="FkbM_mtfrase"/>
</dbReference>
<dbReference type="NCBIfam" id="TIGR01444">
    <property type="entry name" value="fkbM_fam"/>
    <property type="match status" value="1"/>
</dbReference>
<reference evidence="2" key="1">
    <citation type="submission" date="2021-01" db="EMBL/GenBank/DDBJ databases">
        <authorList>
            <person name="Corre E."/>
            <person name="Pelletier E."/>
            <person name="Niang G."/>
            <person name="Scheremetjew M."/>
            <person name="Finn R."/>
            <person name="Kale V."/>
            <person name="Holt S."/>
            <person name="Cochrane G."/>
            <person name="Meng A."/>
            <person name="Brown T."/>
            <person name="Cohen L."/>
        </authorList>
    </citation>
    <scope>NUCLEOTIDE SEQUENCE</scope>
    <source>
        <strain evidence="2">CCMP 2712</strain>
    </source>
</reference>
<proteinExistence type="predicted"/>
<name>A0A7S4P828_GUITH</name>
<dbReference type="InterPro" id="IPR052514">
    <property type="entry name" value="SAM-dependent_MTase"/>
</dbReference>
<dbReference type="EMBL" id="HBKN01039230">
    <property type="protein sequence ID" value="CAE2326889.1"/>
    <property type="molecule type" value="Transcribed_RNA"/>
</dbReference>
<dbReference type="InterPro" id="IPR029063">
    <property type="entry name" value="SAM-dependent_MTases_sf"/>
</dbReference>
<accession>A0A7S4P828</accession>